<dbReference type="AlphaFoldDB" id="A0A3S0L550"/>
<evidence type="ECO:0000313" key="2">
    <source>
        <dbReference type="Proteomes" id="UP000277766"/>
    </source>
</evidence>
<proteinExistence type="predicted"/>
<dbReference type="AntiFam" id="ANF00254">
    <property type="entry name" value="DNA repeat"/>
</dbReference>
<name>A0A3S0L550_9DEIO</name>
<dbReference type="EMBL" id="RXPE01000011">
    <property type="protein sequence ID" value="RTR27263.1"/>
    <property type="molecule type" value="Genomic_DNA"/>
</dbReference>
<gene>
    <name evidence="1" type="ORF">EJ104_06810</name>
</gene>
<keyword evidence="2" id="KW-1185">Reference proteome</keyword>
<protein>
    <submittedName>
        <fullName evidence="1">Uncharacterized protein</fullName>
    </submittedName>
</protein>
<reference evidence="1 2" key="1">
    <citation type="submission" date="2018-12" db="EMBL/GenBank/DDBJ databases">
        <title>Deinococcus radiophilus ATCC 27603 genome sequencing and assembly.</title>
        <authorList>
            <person name="Maclea K.S."/>
            <person name="Maynard C.R."/>
        </authorList>
    </citation>
    <scope>NUCLEOTIDE SEQUENCE [LARGE SCALE GENOMIC DNA]</scope>
    <source>
        <strain evidence="1 2">ATCC 27603</strain>
    </source>
</reference>
<sequence>MQHQQCRPALGGFLAGGQVQQADQLFFAHPEADRFLVQQRHGPQSGRWRGKRKEGRRCRRVAIEQFSKLREQEKGTLARSIFRPAHLISLALLCFAALQVGRKRFAHFCQML</sequence>
<comment type="caution">
    <text evidence="1">The sequence shown here is derived from an EMBL/GenBank/DDBJ whole genome shotgun (WGS) entry which is preliminary data.</text>
</comment>
<organism evidence="1 2">
    <name type="scientific">Deinococcus radiophilus</name>
    <dbReference type="NCBI Taxonomy" id="32062"/>
    <lineage>
        <taxon>Bacteria</taxon>
        <taxon>Thermotogati</taxon>
        <taxon>Deinococcota</taxon>
        <taxon>Deinococci</taxon>
        <taxon>Deinococcales</taxon>
        <taxon>Deinococcaceae</taxon>
        <taxon>Deinococcus</taxon>
    </lineage>
</organism>
<evidence type="ECO:0000313" key="1">
    <source>
        <dbReference type="EMBL" id="RTR27263.1"/>
    </source>
</evidence>
<dbReference type="Proteomes" id="UP000277766">
    <property type="component" value="Unassembled WGS sequence"/>
</dbReference>
<accession>A0A3S0L550</accession>